<dbReference type="AlphaFoldDB" id="A0A4T0B735"/>
<evidence type="ECO:0000259" key="2">
    <source>
        <dbReference type="Pfam" id="PF20516"/>
    </source>
</evidence>
<sequence>MKIEWIESWIDKVVQRQHSRANPKRLLDYNDDDDDDGIAPESKRPRHHYPTPGSDSQKEQEQKRQREDTQEKEQEQELGYTQSPTTVARKATRTALMADTEAVDEANAEQTPRAPRLTSLNILSTAASPVSSASSTTTSDSGATKQSHWSSRSSPSKRAVLSSLIQPITFPVLVKDTVPPNATAGVRQLYDRLRQFERSQGVFPAVEKHLFEREGIIDPDIDLPYVYFDNTHYRATLGGVPSLADVDKLVKRVRKFRELGESEAAWNGYIDTTLFQLAEAASVHQGHTTSTNITTARIGPLSLIPRTQDNVHIRGKTVDFALVLEDSDVLRAAAARLPNNADKGVFSYNHTSYSPLLRRPIAVSIETKRQGEHFRDALAQLGVWTSAHFARLTELLTAAGRSHVSPPMLPCLIAQGSDWKFVLAEKTLAGEVKIWSKLDFGNVATHRGVYTTISVLLLLMDWAETQYRPWFEENICISVLPTG</sequence>
<evidence type="ECO:0000313" key="4">
    <source>
        <dbReference type="Proteomes" id="UP000308724"/>
    </source>
</evidence>
<feature type="compositionally biased region" description="Basic and acidic residues" evidence="1">
    <location>
        <begin position="56"/>
        <end position="75"/>
    </location>
</feature>
<evidence type="ECO:0000256" key="1">
    <source>
        <dbReference type="SAM" id="MobiDB-lite"/>
    </source>
</evidence>
<dbReference type="Proteomes" id="UP000308724">
    <property type="component" value="Unassembled WGS sequence"/>
</dbReference>
<reference evidence="3 4" key="1">
    <citation type="submission" date="2018-10" db="EMBL/GenBank/DDBJ databases">
        <title>Fifty Aureobasidium pullulans genomes reveal a recombining polyextremotolerant generalist.</title>
        <authorList>
            <person name="Gostincar C."/>
            <person name="Turk M."/>
            <person name="Zajc J."/>
            <person name="Gunde-Cimerman N."/>
        </authorList>
    </citation>
    <scope>NUCLEOTIDE SEQUENCE [LARGE SCALE GENOMIC DNA]</scope>
    <source>
        <strain evidence="3 4">EXF-1645</strain>
    </source>
</reference>
<protein>
    <recommendedName>
        <fullName evidence="2">PD-(D/E)XK nuclease-like domain-containing protein</fullName>
    </recommendedName>
</protein>
<evidence type="ECO:0000313" key="3">
    <source>
        <dbReference type="EMBL" id="TIA28928.1"/>
    </source>
</evidence>
<name>A0A4T0B735_AURPU</name>
<proteinExistence type="predicted"/>
<dbReference type="EMBL" id="QZBZ01000510">
    <property type="protein sequence ID" value="TIA28928.1"/>
    <property type="molecule type" value="Genomic_DNA"/>
</dbReference>
<accession>A0A4T0B735</accession>
<feature type="region of interest" description="Disordered" evidence="1">
    <location>
        <begin position="17"/>
        <end position="88"/>
    </location>
</feature>
<comment type="caution">
    <text evidence="3">The sequence shown here is derived from an EMBL/GenBank/DDBJ whole genome shotgun (WGS) entry which is preliminary data.</text>
</comment>
<feature type="compositionally biased region" description="Acidic residues" evidence="1">
    <location>
        <begin position="29"/>
        <end position="38"/>
    </location>
</feature>
<dbReference type="InterPro" id="IPR046797">
    <property type="entry name" value="PDDEXK_12"/>
</dbReference>
<dbReference type="Pfam" id="PF20516">
    <property type="entry name" value="PDDEXK_12"/>
    <property type="match status" value="1"/>
</dbReference>
<organism evidence="3 4">
    <name type="scientific">Aureobasidium pullulans</name>
    <name type="common">Black yeast</name>
    <name type="synonym">Pullularia pullulans</name>
    <dbReference type="NCBI Taxonomy" id="5580"/>
    <lineage>
        <taxon>Eukaryota</taxon>
        <taxon>Fungi</taxon>
        <taxon>Dikarya</taxon>
        <taxon>Ascomycota</taxon>
        <taxon>Pezizomycotina</taxon>
        <taxon>Dothideomycetes</taxon>
        <taxon>Dothideomycetidae</taxon>
        <taxon>Dothideales</taxon>
        <taxon>Saccotheciaceae</taxon>
        <taxon>Aureobasidium</taxon>
    </lineage>
</organism>
<gene>
    <name evidence="3" type="ORF">D6C78_10501</name>
</gene>
<feature type="domain" description="PD-(D/E)XK nuclease-like" evidence="2">
    <location>
        <begin position="230"/>
        <end position="468"/>
    </location>
</feature>
<feature type="region of interest" description="Disordered" evidence="1">
    <location>
        <begin position="126"/>
        <end position="156"/>
    </location>
</feature>